<feature type="transmembrane region" description="Helical" evidence="1">
    <location>
        <begin position="46"/>
        <end position="71"/>
    </location>
</feature>
<comment type="caution">
    <text evidence="2">The sequence shown here is derived from an EMBL/GenBank/DDBJ whole genome shotgun (WGS) entry which is preliminary data.</text>
</comment>
<gene>
    <name evidence="2" type="ORF">DI392_15885</name>
</gene>
<dbReference type="AlphaFoldDB" id="A0A2U3B6U8"/>
<sequence>MHDRIVWVESGSVYCRKSSIPMKVKNIEEIYVKEYDLKNKMKRSSLISLVFSFPFFLIHPFIGAFILPILFWGSYKLTKKYELRVTIFNNSDIGCVESGLCSSNYRDEFDDVILQVKLSQQV</sequence>
<organism evidence="2 3">
    <name type="scientific">Vibrio albus</name>
    <dbReference type="NCBI Taxonomy" id="2200953"/>
    <lineage>
        <taxon>Bacteria</taxon>
        <taxon>Pseudomonadati</taxon>
        <taxon>Pseudomonadota</taxon>
        <taxon>Gammaproteobacteria</taxon>
        <taxon>Vibrionales</taxon>
        <taxon>Vibrionaceae</taxon>
        <taxon>Vibrio</taxon>
    </lineage>
</organism>
<keyword evidence="1" id="KW-1133">Transmembrane helix</keyword>
<dbReference type="EMBL" id="QFWT01000009">
    <property type="protein sequence ID" value="PWI32526.1"/>
    <property type="molecule type" value="Genomic_DNA"/>
</dbReference>
<evidence type="ECO:0000313" key="3">
    <source>
        <dbReference type="Proteomes" id="UP000245362"/>
    </source>
</evidence>
<accession>A0A2U3B6U8</accession>
<dbReference type="Proteomes" id="UP000245362">
    <property type="component" value="Unassembled WGS sequence"/>
</dbReference>
<protein>
    <submittedName>
        <fullName evidence="2">Uncharacterized protein</fullName>
    </submittedName>
</protein>
<proteinExistence type="predicted"/>
<keyword evidence="1" id="KW-0472">Membrane</keyword>
<name>A0A2U3B6U8_9VIBR</name>
<evidence type="ECO:0000313" key="2">
    <source>
        <dbReference type="EMBL" id="PWI32526.1"/>
    </source>
</evidence>
<dbReference type="OrthoDB" id="5880783at2"/>
<keyword evidence="1" id="KW-0812">Transmembrane</keyword>
<keyword evidence="3" id="KW-1185">Reference proteome</keyword>
<evidence type="ECO:0000256" key="1">
    <source>
        <dbReference type="SAM" id="Phobius"/>
    </source>
</evidence>
<reference evidence="2 3" key="1">
    <citation type="submission" date="2018-05" db="EMBL/GenBank/DDBJ databases">
        <title>Vibrio limimaris sp. nov., isolated from marine sediment.</title>
        <authorList>
            <person name="Li C.-M."/>
        </authorList>
    </citation>
    <scope>NUCLEOTIDE SEQUENCE [LARGE SCALE GENOMIC DNA]</scope>
    <source>
        <strain evidence="2 3">E4404</strain>
    </source>
</reference>